<sequence>MTIGPGKKDAKLHSPIPRRLRVQVDYATQVRLQGCVFPAVGLFVKTKLRGAGTRYPTFATPLQATPSSELAWEHQVYEFDVTEGDMYTRVLEFTVHRVNCFKHEDVVGRATLPLSEFEENRLSGVMPKHLKLDREHLDMELHVSIEVWNRHDVADAAVRECWEHERFVPFVGWSKAHLLPSDLRAAFRAGNHEGSEMEDVVGKTPDGHVETLGWSTGAWFYAESFGGPWHNSNARWPCRRRQLTQVCRLEKMDDTYEEPPPPVKDMDADLKARIALVDLSIEEILQKHNVQVADY</sequence>
<proteinExistence type="predicted"/>
<dbReference type="PROSITE" id="PS50004">
    <property type="entry name" value="C2"/>
    <property type="match status" value="1"/>
</dbReference>
<dbReference type="SUPFAM" id="SSF49562">
    <property type="entry name" value="C2 domain (Calcium/lipid-binding domain, CaLB)"/>
    <property type="match status" value="1"/>
</dbReference>
<dbReference type="EMBL" id="CAADRA010005248">
    <property type="protein sequence ID" value="VFT87628.1"/>
    <property type="molecule type" value="Genomic_DNA"/>
</dbReference>
<feature type="domain" description="C2" evidence="1">
    <location>
        <begin position="4"/>
        <end position="130"/>
    </location>
</feature>
<evidence type="ECO:0000313" key="3">
    <source>
        <dbReference type="EMBL" id="VFT87628.1"/>
    </source>
</evidence>
<organism evidence="3 4">
    <name type="scientific">Aphanomyces stellatus</name>
    <dbReference type="NCBI Taxonomy" id="120398"/>
    <lineage>
        <taxon>Eukaryota</taxon>
        <taxon>Sar</taxon>
        <taxon>Stramenopiles</taxon>
        <taxon>Oomycota</taxon>
        <taxon>Saprolegniomycetes</taxon>
        <taxon>Saprolegniales</taxon>
        <taxon>Verrucalvaceae</taxon>
        <taxon>Aphanomyces</taxon>
    </lineage>
</organism>
<dbReference type="InterPro" id="IPR035892">
    <property type="entry name" value="C2_domain_sf"/>
</dbReference>
<dbReference type="EMBL" id="VJMH01005227">
    <property type="protein sequence ID" value="KAF0698664.1"/>
    <property type="molecule type" value="Genomic_DNA"/>
</dbReference>
<dbReference type="Gene3D" id="2.60.40.150">
    <property type="entry name" value="C2 domain"/>
    <property type="match status" value="1"/>
</dbReference>
<protein>
    <submittedName>
        <fullName evidence="3">Aste57867_10758 protein</fullName>
    </submittedName>
</protein>
<dbReference type="InterPro" id="IPR000008">
    <property type="entry name" value="C2_dom"/>
</dbReference>
<gene>
    <name evidence="3" type="primary">Aste57867_10758</name>
    <name evidence="2" type="ORF">As57867_010718</name>
    <name evidence="3" type="ORF">ASTE57867_10758</name>
</gene>
<evidence type="ECO:0000259" key="1">
    <source>
        <dbReference type="PROSITE" id="PS50004"/>
    </source>
</evidence>
<name>A0A485KRN5_9STRA</name>
<dbReference type="Pfam" id="PF00168">
    <property type="entry name" value="C2"/>
    <property type="match status" value="1"/>
</dbReference>
<dbReference type="AlphaFoldDB" id="A0A485KRN5"/>
<keyword evidence="4" id="KW-1185">Reference proteome</keyword>
<accession>A0A485KRN5</accession>
<evidence type="ECO:0000313" key="2">
    <source>
        <dbReference type="EMBL" id="KAF0698664.1"/>
    </source>
</evidence>
<dbReference type="Proteomes" id="UP000332933">
    <property type="component" value="Unassembled WGS sequence"/>
</dbReference>
<evidence type="ECO:0000313" key="4">
    <source>
        <dbReference type="Proteomes" id="UP000332933"/>
    </source>
</evidence>
<reference evidence="2" key="2">
    <citation type="submission" date="2019-06" db="EMBL/GenBank/DDBJ databases">
        <title>Genomics analysis of Aphanomyces spp. identifies a new class of oomycete effector associated with host adaptation.</title>
        <authorList>
            <person name="Gaulin E."/>
        </authorList>
    </citation>
    <scope>NUCLEOTIDE SEQUENCE</scope>
    <source>
        <strain evidence="2">CBS 578.67</strain>
    </source>
</reference>
<dbReference type="OrthoDB" id="72441at2759"/>
<reference evidence="3 4" key="1">
    <citation type="submission" date="2019-03" db="EMBL/GenBank/DDBJ databases">
        <authorList>
            <person name="Gaulin E."/>
            <person name="Dumas B."/>
        </authorList>
    </citation>
    <scope>NUCLEOTIDE SEQUENCE [LARGE SCALE GENOMIC DNA]</scope>
    <source>
        <strain evidence="3">CBS 568.67</strain>
    </source>
</reference>